<dbReference type="AlphaFoldDB" id="A0A388M7X2"/>
<comment type="caution">
    <text evidence="3">The sequence shown here is derived from an EMBL/GenBank/DDBJ whole genome shotgun (WGS) entry which is preliminary data.</text>
</comment>
<dbReference type="SUPFAM" id="SSF56112">
    <property type="entry name" value="Protein kinase-like (PK-like)"/>
    <property type="match status" value="1"/>
</dbReference>
<reference evidence="3 4" key="1">
    <citation type="journal article" date="2018" name="Cell">
        <title>The Chara Genome: Secondary Complexity and Implications for Plant Terrestrialization.</title>
        <authorList>
            <person name="Nishiyama T."/>
            <person name="Sakayama H."/>
            <person name="Vries J.D."/>
            <person name="Buschmann H."/>
            <person name="Saint-Marcoux D."/>
            <person name="Ullrich K.K."/>
            <person name="Haas F.B."/>
            <person name="Vanderstraeten L."/>
            <person name="Becker D."/>
            <person name="Lang D."/>
            <person name="Vosolsobe S."/>
            <person name="Rombauts S."/>
            <person name="Wilhelmsson P.K.I."/>
            <person name="Janitza P."/>
            <person name="Kern R."/>
            <person name="Heyl A."/>
            <person name="Rumpler F."/>
            <person name="Villalobos L.I.A.C."/>
            <person name="Clay J.M."/>
            <person name="Skokan R."/>
            <person name="Toyoda A."/>
            <person name="Suzuki Y."/>
            <person name="Kagoshima H."/>
            <person name="Schijlen E."/>
            <person name="Tajeshwar N."/>
            <person name="Catarino B."/>
            <person name="Hetherington A.J."/>
            <person name="Saltykova A."/>
            <person name="Bonnot C."/>
            <person name="Breuninger H."/>
            <person name="Symeonidi A."/>
            <person name="Radhakrishnan G.V."/>
            <person name="Van Nieuwerburgh F."/>
            <person name="Deforce D."/>
            <person name="Chang C."/>
            <person name="Karol K.G."/>
            <person name="Hedrich R."/>
            <person name="Ulvskov P."/>
            <person name="Glockner G."/>
            <person name="Delwiche C.F."/>
            <person name="Petrasek J."/>
            <person name="Van de Peer Y."/>
            <person name="Friml J."/>
            <person name="Beilby M."/>
            <person name="Dolan L."/>
            <person name="Kohara Y."/>
            <person name="Sugano S."/>
            <person name="Fujiyama A."/>
            <person name="Delaux P.-M."/>
            <person name="Quint M."/>
            <person name="TheiBen G."/>
            <person name="Hagemann M."/>
            <person name="Harholt J."/>
            <person name="Dunand C."/>
            <person name="Zachgo S."/>
            <person name="Langdale J."/>
            <person name="Maumus F."/>
            <person name="Straeten D.V.D."/>
            <person name="Gould S.B."/>
            <person name="Rensing S.A."/>
        </authorList>
    </citation>
    <scope>NUCLEOTIDE SEQUENCE [LARGE SCALE GENOMIC DNA]</scope>
    <source>
        <strain evidence="3 4">S276</strain>
    </source>
</reference>
<dbReference type="InterPro" id="IPR051348">
    <property type="entry name" value="U-box_ubiquitin_ligases"/>
</dbReference>
<dbReference type="PROSITE" id="PS50011">
    <property type="entry name" value="PROTEIN_KINASE_DOM"/>
    <property type="match status" value="1"/>
</dbReference>
<evidence type="ECO:0000256" key="1">
    <source>
        <dbReference type="ARBA" id="ARBA00022786"/>
    </source>
</evidence>
<dbReference type="OrthoDB" id="4062651at2759"/>
<dbReference type="Pfam" id="PF07714">
    <property type="entry name" value="PK_Tyr_Ser-Thr"/>
    <property type="match status" value="1"/>
</dbReference>
<evidence type="ECO:0000313" key="3">
    <source>
        <dbReference type="EMBL" id="GBG90562.1"/>
    </source>
</evidence>
<dbReference type="PANTHER" id="PTHR45647">
    <property type="entry name" value="OS02G0152300 PROTEIN"/>
    <property type="match status" value="1"/>
</dbReference>
<dbReference type="Proteomes" id="UP000265515">
    <property type="component" value="Unassembled WGS sequence"/>
</dbReference>
<dbReference type="InterPro" id="IPR001245">
    <property type="entry name" value="Ser-Thr/Tyr_kinase_cat_dom"/>
</dbReference>
<dbReference type="InterPro" id="IPR011009">
    <property type="entry name" value="Kinase-like_dom_sf"/>
</dbReference>
<evidence type="ECO:0000313" key="4">
    <source>
        <dbReference type="Proteomes" id="UP000265515"/>
    </source>
</evidence>
<protein>
    <recommendedName>
        <fullName evidence="2">Protein kinase domain-containing protein</fullName>
    </recommendedName>
</protein>
<dbReference type="GO" id="GO:0005524">
    <property type="term" value="F:ATP binding"/>
    <property type="evidence" value="ECO:0007669"/>
    <property type="project" value="InterPro"/>
</dbReference>
<dbReference type="SMART" id="SM00220">
    <property type="entry name" value="S_TKc"/>
    <property type="match status" value="1"/>
</dbReference>
<dbReference type="EMBL" id="BFEA01000821">
    <property type="protein sequence ID" value="GBG90562.1"/>
    <property type="molecule type" value="Genomic_DNA"/>
</dbReference>
<feature type="domain" description="Protein kinase" evidence="2">
    <location>
        <begin position="84"/>
        <end position="360"/>
    </location>
</feature>
<dbReference type="Gene3D" id="1.10.510.10">
    <property type="entry name" value="Transferase(Phosphotransferase) domain 1"/>
    <property type="match status" value="1"/>
</dbReference>
<dbReference type="InterPro" id="IPR000719">
    <property type="entry name" value="Prot_kinase_dom"/>
</dbReference>
<evidence type="ECO:0000259" key="2">
    <source>
        <dbReference type="PROSITE" id="PS50011"/>
    </source>
</evidence>
<proteinExistence type="predicted"/>
<keyword evidence="4" id="KW-1185">Reference proteome</keyword>
<accession>A0A388M7X2</accession>
<dbReference type="Gramene" id="GBG90562">
    <property type="protein sequence ID" value="GBG90562"/>
    <property type="gene ID" value="CBR_g50905"/>
</dbReference>
<keyword evidence="1" id="KW-0833">Ubl conjugation pathway</keyword>
<sequence>MDIMVRSLAESKQEMENKLATETKSRGHLADRVSWLEFERDALAERVKELKQRLPKAVGDVNTCIPALQEFSRKDLQVATHDFDVKWNNCGHGDEHEHLYFGKLWDNSLVMVKKMRDVNTQAIHRDKLKSEVVDKLILLRHPQMLIPLGVCYEDGCLVYEHMAHGTVKDWIACTRQSTWYTRFRLMAEVARGLCFLHSDPLGSGGPIIHSAIRPTNIFLDDKFVAKIGDVDLALLDSEPAQVVETTLKEKKTSRVVANHNSHYVAPEYWESQVFSEETDIFAFGITLLEMLTGNFTNAFEVVEDAIEDDNAFENALDPNAGCWDIDLARRVASLGLRCASYNRRKRPDMAAPNTGILAILEEVAGNVELAASREDE</sequence>
<name>A0A388M7X2_CHABU</name>
<dbReference type="PANTHER" id="PTHR45647:SF139">
    <property type="entry name" value="OS02G0152300 PROTEIN"/>
    <property type="match status" value="1"/>
</dbReference>
<dbReference type="Gene3D" id="3.30.200.20">
    <property type="entry name" value="Phosphorylase Kinase, domain 1"/>
    <property type="match status" value="1"/>
</dbReference>
<dbReference type="GO" id="GO:0004672">
    <property type="term" value="F:protein kinase activity"/>
    <property type="evidence" value="ECO:0007669"/>
    <property type="project" value="InterPro"/>
</dbReference>
<gene>
    <name evidence="3" type="ORF">CBR_g50905</name>
</gene>
<organism evidence="3 4">
    <name type="scientific">Chara braunii</name>
    <name type="common">Braun's stonewort</name>
    <dbReference type="NCBI Taxonomy" id="69332"/>
    <lineage>
        <taxon>Eukaryota</taxon>
        <taxon>Viridiplantae</taxon>
        <taxon>Streptophyta</taxon>
        <taxon>Charophyceae</taxon>
        <taxon>Charales</taxon>
        <taxon>Characeae</taxon>
        <taxon>Chara</taxon>
    </lineage>
</organism>